<dbReference type="Pfam" id="PF07508">
    <property type="entry name" value="Recombinase"/>
    <property type="match status" value="1"/>
</dbReference>
<keyword evidence="3" id="KW-1185">Reference proteome</keyword>
<dbReference type="Proteomes" id="UP001315278">
    <property type="component" value="Unassembled WGS sequence"/>
</dbReference>
<dbReference type="InterPro" id="IPR036162">
    <property type="entry name" value="Resolvase-like_N_sf"/>
</dbReference>
<organism evidence="2 3">
    <name type="scientific">Bradyrhizobium jicamae</name>
    <dbReference type="NCBI Taxonomy" id="280332"/>
    <lineage>
        <taxon>Bacteria</taxon>
        <taxon>Pseudomonadati</taxon>
        <taxon>Pseudomonadota</taxon>
        <taxon>Alphaproteobacteria</taxon>
        <taxon>Hyphomicrobiales</taxon>
        <taxon>Nitrobacteraceae</taxon>
        <taxon>Bradyrhizobium</taxon>
    </lineage>
</organism>
<name>A0ABS5FV82_9BRAD</name>
<dbReference type="SUPFAM" id="SSF53041">
    <property type="entry name" value="Resolvase-like"/>
    <property type="match status" value="1"/>
</dbReference>
<dbReference type="Gene3D" id="3.40.50.1390">
    <property type="entry name" value="Resolvase, N-terminal catalytic domain"/>
    <property type="match status" value="1"/>
</dbReference>
<dbReference type="CDD" id="cd00338">
    <property type="entry name" value="Ser_Recombinase"/>
    <property type="match status" value="1"/>
</dbReference>
<dbReference type="Gene3D" id="3.90.1750.20">
    <property type="entry name" value="Putative Large Serine Recombinase, Chain B, Domain 2"/>
    <property type="match status" value="1"/>
</dbReference>
<dbReference type="RefSeq" id="WP_212495020.1">
    <property type="nucleotide sequence ID" value="NZ_JAFCJH010000061.1"/>
</dbReference>
<evidence type="ECO:0000313" key="3">
    <source>
        <dbReference type="Proteomes" id="UP001315278"/>
    </source>
</evidence>
<dbReference type="InterPro" id="IPR011109">
    <property type="entry name" value="DNA_bind_recombinase_dom"/>
</dbReference>
<sequence length="279" mass="31239">MSSNPQQYSIEIQAAAIAAYAARRGIEIVRNYSDPGRRGLTIARPQGLQQLIDDVESGQPGFDCVLVFDASRWGRFQDTDESAYYEFICKRAGIQVHYCADEFENDGSLSSVMLKSLKRAKAAGFSQDLSRNAFMGQTNTVDQGYWRGGAAPYGLRRMRVDANGNHKGILEHGEQKNLKSERVILVRGPSSEVKIVRRIFTSFAIEKRNRTQIAEELNAEGPLSPGGKRWTSLTVSNILANEIYLGHIIFNRSSMKLAGQRVDNPPDMWNGTTMRSKQW</sequence>
<gene>
    <name evidence="2" type="ORF">JQ615_35850</name>
</gene>
<dbReference type="PANTHER" id="PTHR30461:SF23">
    <property type="entry name" value="DNA RECOMBINASE-RELATED"/>
    <property type="match status" value="1"/>
</dbReference>
<dbReference type="EMBL" id="JAFCJH010000061">
    <property type="protein sequence ID" value="MBR0800749.1"/>
    <property type="molecule type" value="Genomic_DNA"/>
</dbReference>
<dbReference type="Pfam" id="PF00239">
    <property type="entry name" value="Resolvase"/>
    <property type="match status" value="1"/>
</dbReference>
<reference evidence="3" key="1">
    <citation type="journal article" date="2021" name="ISME J.">
        <title>Evolutionary origin and ecological implication of a unique nif island in free-living Bradyrhizobium lineages.</title>
        <authorList>
            <person name="Tao J."/>
        </authorList>
    </citation>
    <scope>NUCLEOTIDE SEQUENCE [LARGE SCALE GENOMIC DNA]</scope>
    <source>
        <strain evidence="3">SZCCT0434</strain>
    </source>
</reference>
<comment type="caution">
    <text evidence="2">The sequence shown here is derived from an EMBL/GenBank/DDBJ whole genome shotgun (WGS) entry which is preliminary data.</text>
</comment>
<proteinExistence type="predicted"/>
<accession>A0ABS5FV82</accession>
<protein>
    <submittedName>
        <fullName evidence="2">Recombinase family protein</fullName>
    </submittedName>
</protein>
<evidence type="ECO:0000259" key="1">
    <source>
        <dbReference type="SMART" id="SM00857"/>
    </source>
</evidence>
<dbReference type="InterPro" id="IPR050639">
    <property type="entry name" value="SSR_resolvase"/>
</dbReference>
<dbReference type="InterPro" id="IPR038109">
    <property type="entry name" value="DNA_bind_recomb_sf"/>
</dbReference>
<dbReference type="InterPro" id="IPR006119">
    <property type="entry name" value="Resolv_N"/>
</dbReference>
<dbReference type="SMART" id="SM00857">
    <property type="entry name" value="Resolvase"/>
    <property type="match status" value="1"/>
</dbReference>
<evidence type="ECO:0000313" key="2">
    <source>
        <dbReference type="EMBL" id="MBR0800749.1"/>
    </source>
</evidence>
<feature type="domain" description="Resolvase/invertase-type recombinase catalytic" evidence="1">
    <location>
        <begin position="1"/>
        <end position="146"/>
    </location>
</feature>
<dbReference type="PANTHER" id="PTHR30461">
    <property type="entry name" value="DNA-INVERTASE FROM LAMBDOID PROPHAGE"/>
    <property type="match status" value="1"/>
</dbReference>